<dbReference type="OrthoDB" id="269227at2759"/>
<dbReference type="Pfam" id="PF00732">
    <property type="entry name" value="GMC_oxred_N"/>
    <property type="match status" value="1"/>
</dbReference>
<sequence length="678" mass="72185">MTKRLAVLLLLAVLESSCTTLPRNLYVRDIITQDDVQQSYDYIIAGGGTAGLVVASRLSENADTTVLVVETGLTGDDVASSINPPDGAFYSSIVGTDYDWQHVTVSQPNLNNRVVSWPRGKVLGGSSAMNAMYQVRPSTTEMDAWNEINGIDPSSTGGDWGWDSMYAYMKKSENFVAPNDALLEYLPIAYNASSYGSGGPMQVSYPQMMINIVSNWTSSLAAAGIPPLLNPNSGTTLGGFITPSSINPSNWTRSYSRSAYIDPLPPRSNLHILPGTTLVRIVLSNATDGSGNLYATGVEFAQNGAAPRVTVGVKKEVILAGGALGSPKVLMLSGVGPKDVLANASVPLLLELPGVGQHLQDHLTAGVVWNTAVETAGSIHDSNSDFSKTPEFMSVINDAVAFVNSSALFNGGSVSDFQNQILAALNDSAATLVPSQDASIVEGYKAVYQTLANTFLPDVAQIEMLMSIVGSGSVTIQSAIQHPFSRGRTYINSNNPFDPIIIDPQYYSHFADVIIMRQGIKLVRQVGAAFGALFEDETSPGPNIQTDADIDNWLVQNGAGTQYHPTASCSMLPKDQGGVVDRNLLVYGLGNVRVADASIFPFEFAAHLQSATYGVGEQAADLIKGSSYTVPTSFIAPFAITYPANSSDKASDARYSRTYPSYILTLVVIASCAFHYVL</sequence>
<evidence type="ECO:0000313" key="20">
    <source>
        <dbReference type="EMBL" id="KAF9477061.1"/>
    </source>
</evidence>
<dbReference type="Pfam" id="PF05199">
    <property type="entry name" value="GMC_oxred_C"/>
    <property type="match status" value="1"/>
</dbReference>
<evidence type="ECO:0000256" key="18">
    <source>
        <dbReference type="SAM" id="SignalP"/>
    </source>
</evidence>
<dbReference type="Proteomes" id="UP000807469">
    <property type="component" value="Unassembled WGS sequence"/>
</dbReference>
<protein>
    <recommendedName>
        <fullName evidence="5">pyranose dehydrogenase (acceptor)</fullName>
        <ecNumber evidence="5">1.1.99.29</ecNumber>
    </recommendedName>
</protein>
<dbReference type="GO" id="GO:0050660">
    <property type="term" value="F:flavin adenine dinucleotide binding"/>
    <property type="evidence" value="ECO:0007669"/>
    <property type="project" value="InterPro"/>
</dbReference>
<gene>
    <name evidence="20" type="ORF">BDN70DRAFT_881620</name>
</gene>
<dbReference type="InterPro" id="IPR012132">
    <property type="entry name" value="GMC_OxRdtase"/>
</dbReference>
<evidence type="ECO:0000256" key="11">
    <source>
        <dbReference type="ARBA" id="ARBA00033986"/>
    </source>
</evidence>
<keyword evidence="21" id="KW-1185">Reference proteome</keyword>
<evidence type="ECO:0000256" key="8">
    <source>
        <dbReference type="ARBA" id="ARBA00022827"/>
    </source>
</evidence>
<comment type="catalytic activity">
    <reaction evidence="14">
        <text>a pyranoside + acceptor = a pyranosid-3-ulose + reduced acceptor.</text>
        <dbReference type="EC" id="1.1.99.29"/>
    </reaction>
</comment>
<feature type="active site" description="Proton donor" evidence="16">
    <location>
        <position position="564"/>
    </location>
</feature>
<evidence type="ECO:0000256" key="4">
    <source>
        <dbReference type="ARBA" id="ARBA00011245"/>
    </source>
</evidence>
<dbReference type="Gene3D" id="4.10.450.10">
    <property type="entry name" value="Glucose Oxidase, domain 2"/>
    <property type="match status" value="1"/>
</dbReference>
<comment type="subcellular location">
    <subcellularLocation>
        <location evidence="2">Secreted</location>
    </subcellularLocation>
</comment>
<feature type="domain" description="Glucose-methanol-choline oxidoreductase N-terminal" evidence="19">
    <location>
        <begin position="322"/>
        <end position="336"/>
    </location>
</feature>
<reference evidence="20" key="1">
    <citation type="submission" date="2020-11" db="EMBL/GenBank/DDBJ databases">
        <authorList>
            <consortium name="DOE Joint Genome Institute"/>
            <person name="Ahrendt S."/>
            <person name="Riley R."/>
            <person name="Andreopoulos W."/>
            <person name="Labutti K."/>
            <person name="Pangilinan J."/>
            <person name="Ruiz-Duenas F.J."/>
            <person name="Barrasa J.M."/>
            <person name="Sanchez-Garcia M."/>
            <person name="Camarero S."/>
            <person name="Miyauchi S."/>
            <person name="Serrano A."/>
            <person name="Linde D."/>
            <person name="Babiker R."/>
            <person name="Drula E."/>
            <person name="Ayuso-Fernandez I."/>
            <person name="Pacheco R."/>
            <person name="Padilla G."/>
            <person name="Ferreira P."/>
            <person name="Barriuso J."/>
            <person name="Kellner H."/>
            <person name="Castanera R."/>
            <person name="Alfaro M."/>
            <person name="Ramirez L."/>
            <person name="Pisabarro A.G."/>
            <person name="Kuo A."/>
            <person name="Tritt A."/>
            <person name="Lipzen A."/>
            <person name="He G."/>
            <person name="Yan M."/>
            <person name="Ng V."/>
            <person name="Cullen D."/>
            <person name="Martin F."/>
            <person name="Rosso M.-N."/>
            <person name="Henrissat B."/>
            <person name="Hibbett D."/>
            <person name="Martinez A.T."/>
            <person name="Grigoriev I.V."/>
        </authorList>
    </citation>
    <scope>NUCLEOTIDE SEQUENCE</scope>
    <source>
        <strain evidence="20">CIRM-BRFM 674</strain>
    </source>
</reference>
<comment type="catalytic activity">
    <reaction evidence="15">
        <text>a pyranoside + acceptor = a pyranosid-3,4-diulose + reduced acceptor.</text>
        <dbReference type="EC" id="1.1.99.29"/>
    </reaction>
</comment>
<evidence type="ECO:0000256" key="3">
    <source>
        <dbReference type="ARBA" id="ARBA00010790"/>
    </source>
</evidence>
<comment type="cofactor">
    <cofactor evidence="1 17">
        <name>FAD</name>
        <dbReference type="ChEBI" id="CHEBI:57692"/>
    </cofactor>
</comment>
<evidence type="ECO:0000256" key="6">
    <source>
        <dbReference type="ARBA" id="ARBA00022525"/>
    </source>
</evidence>
<dbReference type="Gene3D" id="3.50.50.60">
    <property type="entry name" value="FAD/NAD(P)-binding domain"/>
    <property type="match status" value="1"/>
</dbReference>
<dbReference type="SUPFAM" id="SSF54373">
    <property type="entry name" value="FAD-linked reductases, C-terminal domain"/>
    <property type="match status" value="1"/>
</dbReference>
<keyword evidence="18" id="KW-0732">Signal</keyword>
<dbReference type="InterPro" id="IPR036188">
    <property type="entry name" value="FAD/NAD-bd_sf"/>
</dbReference>
<dbReference type="EMBL" id="MU155273">
    <property type="protein sequence ID" value="KAF9477061.1"/>
    <property type="molecule type" value="Genomic_DNA"/>
</dbReference>
<organism evidence="20 21">
    <name type="scientific">Pholiota conissans</name>
    <dbReference type="NCBI Taxonomy" id="109636"/>
    <lineage>
        <taxon>Eukaryota</taxon>
        <taxon>Fungi</taxon>
        <taxon>Dikarya</taxon>
        <taxon>Basidiomycota</taxon>
        <taxon>Agaricomycotina</taxon>
        <taxon>Agaricomycetes</taxon>
        <taxon>Agaricomycetidae</taxon>
        <taxon>Agaricales</taxon>
        <taxon>Agaricineae</taxon>
        <taxon>Strophariaceae</taxon>
        <taxon>Pholiota</taxon>
    </lineage>
</organism>
<evidence type="ECO:0000256" key="15">
    <source>
        <dbReference type="ARBA" id="ARBA00034059"/>
    </source>
</evidence>
<evidence type="ECO:0000259" key="19">
    <source>
        <dbReference type="PROSITE" id="PS00624"/>
    </source>
</evidence>
<dbReference type="PROSITE" id="PS00624">
    <property type="entry name" value="GMC_OXRED_2"/>
    <property type="match status" value="1"/>
</dbReference>
<feature type="binding site" evidence="17">
    <location>
        <position position="122"/>
    </location>
    <ligand>
        <name>FAD</name>
        <dbReference type="ChEBI" id="CHEBI:57692"/>
    </ligand>
</feature>
<comment type="subunit">
    <text evidence="4">Monomer.</text>
</comment>
<evidence type="ECO:0000256" key="12">
    <source>
        <dbReference type="ARBA" id="ARBA00034010"/>
    </source>
</evidence>
<evidence type="ECO:0000256" key="7">
    <source>
        <dbReference type="ARBA" id="ARBA00022630"/>
    </source>
</evidence>
<evidence type="ECO:0000256" key="13">
    <source>
        <dbReference type="ARBA" id="ARBA00034029"/>
    </source>
</evidence>
<keyword evidence="6" id="KW-0964">Secreted</keyword>
<accession>A0A9P5Z070</accession>
<dbReference type="EC" id="1.1.99.29" evidence="5"/>
<dbReference type="InterPro" id="IPR027424">
    <property type="entry name" value="Glucose_Oxidase_domain_2"/>
</dbReference>
<evidence type="ECO:0000256" key="5">
    <source>
        <dbReference type="ARBA" id="ARBA00013177"/>
    </source>
</evidence>
<name>A0A9P5Z070_9AGAR</name>
<feature type="chain" id="PRO_5040297604" description="pyranose dehydrogenase (acceptor)" evidence="18">
    <location>
        <begin position="21"/>
        <end position="678"/>
    </location>
</feature>
<keyword evidence="7" id="KW-0285">Flavoprotein</keyword>
<evidence type="ECO:0000256" key="10">
    <source>
        <dbReference type="ARBA" id="ARBA00024699"/>
    </source>
</evidence>
<comment type="catalytic activity">
    <reaction evidence="11">
        <text>pyranose + acceptor = pyranos-2-ulose + reduced acceptor.</text>
        <dbReference type="EC" id="1.1.99.29"/>
    </reaction>
</comment>
<dbReference type="PIRSF" id="PIRSF000137">
    <property type="entry name" value="Alcohol_oxidase"/>
    <property type="match status" value="1"/>
</dbReference>
<evidence type="ECO:0000256" key="14">
    <source>
        <dbReference type="ARBA" id="ARBA00034050"/>
    </source>
</evidence>
<evidence type="ECO:0000256" key="16">
    <source>
        <dbReference type="PIRSR" id="PIRSR000137-1"/>
    </source>
</evidence>
<dbReference type="PANTHER" id="PTHR11552">
    <property type="entry name" value="GLUCOSE-METHANOL-CHOLINE GMC OXIDOREDUCTASE"/>
    <property type="match status" value="1"/>
</dbReference>
<keyword evidence="9" id="KW-0560">Oxidoreductase</keyword>
<dbReference type="GO" id="GO:0005576">
    <property type="term" value="C:extracellular region"/>
    <property type="evidence" value="ECO:0007669"/>
    <property type="project" value="UniProtKB-SubCell"/>
</dbReference>
<dbReference type="PANTHER" id="PTHR11552:SF218">
    <property type="entry name" value="GLUCOSE-METHANOL-CHOLINE OXIDOREDUCTASE N-TERMINAL DOMAIN-CONTAINING PROTEIN"/>
    <property type="match status" value="1"/>
</dbReference>
<keyword evidence="8 17" id="KW-0274">FAD</keyword>
<evidence type="ECO:0000313" key="21">
    <source>
        <dbReference type="Proteomes" id="UP000807469"/>
    </source>
</evidence>
<dbReference type="AlphaFoldDB" id="A0A9P5Z070"/>
<evidence type="ECO:0000256" key="2">
    <source>
        <dbReference type="ARBA" id="ARBA00004613"/>
    </source>
</evidence>
<comment type="catalytic activity">
    <reaction evidence="12">
        <text>pyranose + acceptor = pyranos-2,3-diulose + reduced acceptor.</text>
        <dbReference type="EC" id="1.1.99.29"/>
    </reaction>
</comment>
<dbReference type="SUPFAM" id="SSF51905">
    <property type="entry name" value="FAD/NAD(P)-binding domain"/>
    <property type="match status" value="1"/>
</dbReference>
<evidence type="ECO:0000256" key="1">
    <source>
        <dbReference type="ARBA" id="ARBA00001974"/>
    </source>
</evidence>
<comment type="caution">
    <text evidence="20">The sequence shown here is derived from an EMBL/GenBank/DDBJ whole genome shotgun (WGS) entry which is preliminary data.</text>
</comment>
<dbReference type="GO" id="GO:0033718">
    <property type="term" value="F:pyranose dehydrogenase (acceptor) activity"/>
    <property type="evidence" value="ECO:0007669"/>
    <property type="project" value="UniProtKB-EC"/>
</dbReference>
<feature type="signal peptide" evidence="18">
    <location>
        <begin position="1"/>
        <end position="20"/>
    </location>
</feature>
<dbReference type="InterPro" id="IPR007867">
    <property type="entry name" value="GMC_OxRtase_C"/>
</dbReference>
<proteinExistence type="inferred from homology"/>
<dbReference type="InterPro" id="IPR000172">
    <property type="entry name" value="GMC_OxRdtase_N"/>
</dbReference>
<comment type="catalytic activity">
    <reaction evidence="13">
        <text>pyranose + acceptor = pyranos-3-ulose + reduced acceptor.</text>
        <dbReference type="EC" id="1.1.99.29"/>
    </reaction>
</comment>
<feature type="active site" description="Proton acceptor" evidence="16">
    <location>
        <position position="607"/>
    </location>
</feature>
<dbReference type="Gene3D" id="3.30.560.10">
    <property type="entry name" value="Glucose Oxidase, domain 3"/>
    <property type="match status" value="1"/>
</dbReference>
<comment type="similarity">
    <text evidence="3">Belongs to the GMC oxidoreductase family.</text>
</comment>
<comment type="function">
    <text evidence="10">Catalyzes the single-oxidation or sequential double oxidation reaction of carbohydrates primarily at carbon-2 and/or carbon-3 with the concomitant reduction of the flavin. The enzyme exhibits a broad sugar substrate specificity, oxidizing different aldopyranoses to the corresponding C-1, C-2, C-3 or C-1,2, C-2,3 and C-3,4 (di)dehydro sugars with substrate-specific regioselectivity. Accepts only a narrow range of electron acceptors such as substituted benzoquinones and complexed metal ions and reacts extremely slowly with O(2) as acceptor. May play a role in the natural recycling of plant matter by oxidizing all major monosaccharides in lignocellulose and by reducing quinone compounds or reactive radical species generated during lignin depolymerization.</text>
</comment>
<evidence type="ECO:0000256" key="17">
    <source>
        <dbReference type="PIRSR" id="PIRSR000137-2"/>
    </source>
</evidence>
<evidence type="ECO:0000256" key="9">
    <source>
        <dbReference type="ARBA" id="ARBA00023002"/>
    </source>
</evidence>